<feature type="transmembrane region" description="Helical" evidence="2">
    <location>
        <begin position="460"/>
        <end position="482"/>
    </location>
</feature>
<evidence type="ECO:0000313" key="3">
    <source>
        <dbReference type="EMBL" id="GDY31445.1"/>
    </source>
</evidence>
<evidence type="ECO:0000256" key="2">
    <source>
        <dbReference type="SAM" id="Phobius"/>
    </source>
</evidence>
<feature type="transmembrane region" description="Helical" evidence="2">
    <location>
        <begin position="21"/>
        <end position="44"/>
    </location>
</feature>
<keyword evidence="2" id="KW-0812">Transmembrane</keyword>
<keyword evidence="2" id="KW-0472">Membrane</keyword>
<dbReference type="OrthoDB" id="2955510at2"/>
<feature type="transmembrane region" description="Helical" evidence="2">
    <location>
        <begin position="334"/>
        <end position="354"/>
    </location>
</feature>
<reference evidence="4" key="1">
    <citation type="submission" date="2019-04" db="EMBL/GenBank/DDBJ databases">
        <title>Draft genome sequence of Pseudonocardiaceae bacterium SL3-2-4.</title>
        <authorList>
            <person name="Ningsih F."/>
            <person name="Yokota A."/>
            <person name="Sakai Y."/>
            <person name="Nanatani K."/>
            <person name="Yabe S."/>
            <person name="Oetari A."/>
            <person name="Sjamsuridzal W."/>
        </authorList>
    </citation>
    <scope>NUCLEOTIDE SEQUENCE [LARGE SCALE GENOMIC DNA]</scope>
    <source>
        <strain evidence="4">SL3-2-4</strain>
    </source>
</reference>
<protein>
    <submittedName>
        <fullName evidence="3">Transporter</fullName>
    </submittedName>
</protein>
<feature type="transmembrane region" description="Helical" evidence="2">
    <location>
        <begin position="307"/>
        <end position="328"/>
    </location>
</feature>
<feature type="transmembrane region" description="Helical" evidence="2">
    <location>
        <begin position="170"/>
        <end position="189"/>
    </location>
</feature>
<feature type="transmembrane region" description="Helical" evidence="2">
    <location>
        <begin position="97"/>
        <end position="124"/>
    </location>
</feature>
<feature type="transmembrane region" description="Helical" evidence="2">
    <location>
        <begin position="56"/>
        <end position="76"/>
    </location>
</feature>
<dbReference type="AlphaFoldDB" id="A0A4D4J433"/>
<proteinExistence type="predicted"/>
<feature type="transmembrane region" description="Helical" evidence="2">
    <location>
        <begin position="136"/>
        <end position="158"/>
    </location>
</feature>
<accession>A0A4D4J433</accession>
<evidence type="ECO:0000256" key="1">
    <source>
        <dbReference type="SAM" id="MobiDB-lite"/>
    </source>
</evidence>
<feature type="region of interest" description="Disordered" evidence="1">
    <location>
        <begin position="263"/>
        <end position="282"/>
    </location>
</feature>
<keyword evidence="4" id="KW-1185">Reference proteome</keyword>
<name>A0A4D4J433_9PSEU</name>
<sequence>MVGVLIRMKLRMLAHGLRGRRAVAMVVGALFGLAGGLATALLMGAGFGDPEASTDIAAALLAAWTAGWLVAPVLTGGSDETLQPEHFRLLPIPPRRLAFGFLVTALVGPAPLATLIAVCGLVGFGLRAGPAAGVTALVAVPLQLAFAVVLSRVVLAVLGAVLRSRRGKDLGVLLAALVGLLSIPVRIAVQTIGPILVNRESPTFSAVLRALPTGWGADAVRAAARGEWPMALGALAGLAVLVAVLVVAWSRLLVRRMTTVPAGASGGERARRRTERDPRRGLLPATPVGAVAGKELRMWWRDARRRVVLLSSMLVGLLVPVFSTAGARHSGVNLVPYAALWLVLFACLQAGNLYGMDGTALWRTLVTPGAERADVRGRQLAWLIVVGPVALAAALVAPGVSGAGDAYPWVLGLAPALLGAGAGMVLLLSVYAGYPLPRQGNGNPFSSGGNPGCARVLRQLAIMLLLAFAAVPPGLAIGLGNALHLATLTWLGIPIGIGSGALLGWWWGRLAYRRLAARGPELLDAVRPGG</sequence>
<dbReference type="RefSeq" id="WP_137814524.1">
    <property type="nucleotide sequence ID" value="NZ_BJFL01000014.1"/>
</dbReference>
<gene>
    <name evidence="3" type="ORF">GTS_30780</name>
</gene>
<organism evidence="3 4">
    <name type="scientific">Gandjariella thermophila</name>
    <dbReference type="NCBI Taxonomy" id="1931992"/>
    <lineage>
        <taxon>Bacteria</taxon>
        <taxon>Bacillati</taxon>
        <taxon>Actinomycetota</taxon>
        <taxon>Actinomycetes</taxon>
        <taxon>Pseudonocardiales</taxon>
        <taxon>Pseudonocardiaceae</taxon>
        <taxon>Gandjariella</taxon>
    </lineage>
</organism>
<keyword evidence="2" id="KW-1133">Transmembrane helix</keyword>
<comment type="caution">
    <text evidence="3">The sequence shown here is derived from an EMBL/GenBank/DDBJ whole genome shotgun (WGS) entry which is preliminary data.</text>
</comment>
<dbReference type="Proteomes" id="UP000298860">
    <property type="component" value="Unassembled WGS sequence"/>
</dbReference>
<dbReference type="EMBL" id="BJFL01000014">
    <property type="protein sequence ID" value="GDY31445.1"/>
    <property type="molecule type" value="Genomic_DNA"/>
</dbReference>
<feature type="transmembrane region" description="Helical" evidence="2">
    <location>
        <begin position="228"/>
        <end position="249"/>
    </location>
</feature>
<evidence type="ECO:0000313" key="4">
    <source>
        <dbReference type="Proteomes" id="UP000298860"/>
    </source>
</evidence>
<feature type="transmembrane region" description="Helical" evidence="2">
    <location>
        <begin position="488"/>
        <end position="508"/>
    </location>
</feature>
<feature type="transmembrane region" description="Helical" evidence="2">
    <location>
        <begin position="406"/>
        <end position="431"/>
    </location>
</feature>
<feature type="transmembrane region" description="Helical" evidence="2">
    <location>
        <begin position="380"/>
        <end position="400"/>
    </location>
</feature>